<protein>
    <submittedName>
        <fullName evidence="2">DUF805 domain-containing protein</fullName>
    </submittedName>
</protein>
<feature type="transmembrane region" description="Helical" evidence="1">
    <location>
        <begin position="42"/>
        <end position="59"/>
    </location>
</feature>
<dbReference type="EMBL" id="PSUL01000018">
    <property type="protein sequence ID" value="PPF13820.1"/>
    <property type="molecule type" value="Genomic_DNA"/>
</dbReference>
<name>A0ABD6W7W6_RATRA</name>
<evidence type="ECO:0000313" key="4">
    <source>
        <dbReference type="Proteomes" id="UP000237881"/>
    </source>
</evidence>
<dbReference type="RefSeq" id="WP_097166915.1">
    <property type="nucleotide sequence ID" value="NZ_CP028129.1"/>
</dbReference>
<dbReference type="EMBL" id="PSVT01000045">
    <property type="protein sequence ID" value="PPH73114.1"/>
    <property type="molecule type" value="Genomic_DNA"/>
</dbReference>
<comment type="caution">
    <text evidence="2">The sequence shown here is derived from an EMBL/GenBank/DDBJ whole genome shotgun (WGS) entry which is preliminary data.</text>
</comment>
<feature type="transmembrane region" description="Helical" evidence="1">
    <location>
        <begin position="115"/>
        <end position="136"/>
    </location>
</feature>
<dbReference type="GeneID" id="49821633"/>
<dbReference type="Pfam" id="PF05656">
    <property type="entry name" value="DUF805"/>
    <property type="match status" value="1"/>
</dbReference>
<dbReference type="PANTHER" id="PTHR34980">
    <property type="entry name" value="INNER MEMBRANE PROTEIN-RELATED-RELATED"/>
    <property type="match status" value="1"/>
</dbReference>
<dbReference type="Proteomes" id="UP000237881">
    <property type="component" value="Unassembled WGS sequence"/>
</dbReference>
<dbReference type="InterPro" id="IPR008523">
    <property type="entry name" value="DUF805"/>
</dbReference>
<accession>A0ABD6W7W6</accession>
<dbReference type="PANTHER" id="PTHR34980:SF2">
    <property type="entry name" value="INNER MEMBRANE PROTEIN YHAH-RELATED"/>
    <property type="match status" value="1"/>
</dbReference>
<evidence type="ECO:0000256" key="1">
    <source>
        <dbReference type="SAM" id="Phobius"/>
    </source>
</evidence>
<keyword evidence="5" id="KW-1185">Reference proteome</keyword>
<keyword evidence="1" id="KW-1133">Transmembrane helix</keyword>
<proteinExistence type="predicted"/>
<reference evidence="4 5" key="1">
    <citation type="submission" date="2018-02" db="EMBL/GenBank/DDBJ databases">
        <title>Bacteriophage NCPPB3778 and a type I-E CRISPR drive the evolution of the US Biological Select Agent, Rathayibacter toxicus.</title>
        <authorList>
            <person name="Davis E.W.II."/>
            <person name="Tabima J.F."/>
            <person name="Weisberg A.J."/>
            <person name="Lopes L.D."/>
            <person name="Wiseman M.S."/>
            <person name="Wiseman M.S."/>
            <person name="Pupko T."/>
            <person name="Belcher M.S."/>
            <person name="Sechler A.J."/>
            <person name="Tancos M.A."/>
            <person name="Schroeder B.K."/>
            <person name="Murray T.D."/>
            <person name="Luster D.G."/>
            <person name="Schneider W.L."/>
            <person name="Rogers E."/>
            <person name="Andreote F.D."/>
            <person name="Grunwald N.J."/>
            <person name="Putnam M.L."/>
            <person name="Chang J.H."/>
        </authorList>
    </citation>
    <scope>NUCLEOTIDE SEQUENCE [LARGE SCALE GENOMIC DNA]</scope>
    <source>
        <strain evidence="3 5">AY1D6</strain>
        <strain evidence="2 4">AY1I9</strain>
    </source>
</reference>
<gene>
    <name evidence="2" type="ORF">C5C04_09015</name>
    <name evidence="3" type="ORF">C5C40_14090</name>
</gene>
<dbReference type="Proteomes" id="UP000239698">
    <property type="component" value="Unassembled WGS sequence"/>
</dbReference>
<feature type="transmembrane region" description="Helical" evidence="1">
    <location>
        <begin position="79"/>
        <end position="103"/>
    </location>
</feature>
<evidence type="ECO:0000313" key="5">
    <source>
        <dbReference type="Proteomes" id="UP000239698"/>
    </source>
</evidence>
<dbReference type="KEGG" id="rry:C1O28_14225"/>
<dbReference type="AlphaFoldDB" id="A0ABD6W7W6"/>
<keyword evidence="1" id="KW-0472">Membrane</keyword>
<keyword evidence="1" id="KW-0812">Transmembrane</keyword>
<organism evidence="2 4">
    <name type="scientific">Rathayibacter rathayi</name>
    <name type="common">Corynebacterium rathayi</name>
    <dbReference type="NCBI Taxonomy" id="33887"/>
    <lineage>
        <taxon>Bacteria</taxon>
        <taxon>Bacillati</taxon>
        <taxon>Actinomycetota</taxon>
        <taxon>Actinomycetes</taxon>
        <taxon>Micrococcales</taxon>
        <taxon>Microbacteriaceae</taxon>
        <taxon>Rathayibacter</taxon>
    </lineage>
</organism>
<sequence>MSPRTLEPPLALPYYGAPPMAAVRRFFGNYLRFRGRASRAEYWWIILAGSIGSVLLQIADGGRWGLDPTLTPYPSGAPFQTAWVSIAAGAIGLATFLPSLSLVWRRLHDVNRSGLWILVGLVPIAGYLFLLILFVLPPRPEGARFD</sequence>
<evidence type="ECO:0000313" key="3">
    <source>
        <dbReference type="EMBL" id="PPH73114.1"/>
    </source>
</evidence>
<evidence type="ECO:0000313" key="2">
    <source>
        <dbReference type="EMBL" id="PPF13820.1"/>
    </source>
</evidence>